<name>A0ABY4HBH3_9BACI</name>
<dbReference type="Gene3D" id="3.30.420.240">
    <property type="match status" value="1"/>
</dbReference>
<keyword evidence="2" id="KW-1185">Reference proteome</keyword>
<dbReference type="RefSeq" id="WP_245032812.1">
    <property type="nucleotide sequence ID" value="NZ_CP095075.1"/>
</dbReference>
<protein>
    <submittedName>
        <fullName evidence="1">DNA packaging protein</fullName>
    </submittedName>
</protein>
<evidence type="ECO:0000313" key="2">
    <source>
        <dbReference type="Proteomes" id="UP000830326"/>
    </source>
</evidence>
<dbReference type="Proteomes" id="UP000830326">
    <property type="component" value="Chromosome"/>
</dbReference>
<dbReference type="InterPro" id="IPR027417">
    <property type="entry name" value="P-loop_NTPase"/>
</dbReference>
<accession>A0ABY4HBH3</accession>
<reference evidence="1" key="1">
    <citation type="submission" date="2022-04" db="EMBL/GenBank/DDBJ databases">
        <title>Halobacillus sp. isolated from saltern.</title>
        <authorList>
            <person name="Won M."/>
            <person name="Lee C.-M."/>
            <person name="Woen H.-Y."/>
            <person name="Kwon S.-W."/>
        </authorList>
    </citation>
    <scope>NUCLEOTIDE SEQUENCE</scope>
    <source>
        <strain evidence="1">SSHM10-5</strain>
    </source>
</reference>
<dbReference type="Gene3D" id="3.40.50.300">
    <property type="entry name" value="P-loop containing nucleotide triphosphate hydrolases"/>
    <property type="match status" value="1"/>
</dbReference>
<sequence>MNKTTKQKLKKIMSSFELFSKNFIKIVNPQNEVVPFKLNKAQQELTEMINNDRFLIVSKSRKAGVSTKMIARAVYECVTKPNQLVLIVSYESDSAKNLFELIKFMNNHLPREKYPSLFPATKRDNRDELILENGSKIVSTVAGHKDIGRGMSPTWVHLSEFSFYGNQEKQLLSIEQSLVDNGRISIESTSNGLGNYYYRLWQRSKRGQSKYKPYFIPFYHELYRDLKKNELNEAESWHKQFFGERLSKKDLDEDEQALLDNGCNLRFLMWRRFKLQDMQLEEFYQEYPSNDMESFISSGNNVFDQNKILQRTNHLMPPINKNELSELPDSLQRYLGKELLIYHTYDRKMKYYAGIDVATASSGTGDYSTITILDEEGIEACSFASNKLPVYKFGLVANDLLRHYGQAFTAIERNNVGIVLIEKLRDDYNYLNLYKEKLFDQKGKRKKQLGFTTTKSSKPILIEKFKENFELGYILLNDKETLEQMQIYQIQDGKMGNKGNGHDDKVISAALSVLARLENKWYI</sequence>
<dbReference type="EMBL" id="CP095075">
    <property type="protein sequence ID" value="UOR12187.1"/>
    <property type="molecule type" value="Genomic_DNA"/>
</dbReference>
<organism evidence="1 2">
    <name type="scientific">Halobacillus amylolyticus</name>
    <dbReference type="NCBI Taxonomy" id="2932259"/>
    <lineage>
        <taxon>Bacteria</taxon>
        <taxon>Bacillati</taxon>
        <taxon>Bacillota</taxon>
        <taxon>Bacilli</taxon>
        <taxon>Bacillales</taxon>
        <taxon>Bacillaceae</taxon>
        <taxon>Halobacillus</taxon>
    </lineage>
</organism>
<gene>
    <name evidence="1" type="ORF">MUO15_01215</name>
</gene>
<evidence type="ECO:0000313" key="1">
    <source>
        <dbReference type="EMBL" id="UOR12187.1"/>
    </source>
</evidence>
<proteinExistence type="predicted"/>